<dbReference type="Gene3D" id="3.90.190.20">
    <property type="entry name" value="Mur ligase, C-terminal domain"/>
    <property type="match status" value="1"/>
</dbReference>
<keyword evidence="10 19" id="KW-0131">Cell cycle</keyword>
<keyword evidence="6 19" id="KW-0547">Nucleotide-binding</keyword>
<evidence type="ECO:0000313" key="25">
    <source>
        <dbReference type="Proteomes" id="UP000654993"/>
    </source>
</evidence>
<feature type="domain" description="Mur ligase C-terminal" evidence="22">
    <location>
        <begin position="336"/>
        <end position="466"/>
    </location>
</feature>
<dbReference type="GO" id="GO:0009252">
    <property type="term" value="P:peptidoglycan biosynthetic process"/>
    <property type="evidence" value="ECO:0007669"/>
    <property type="project" value="UniProtKB-UniRule"/>
</dbReference>
<comment type="PTM">
    <text evidence="19">Carboxylation is probably crucial for Mg(2+) binding and, consequently, for the gamma-phosphate positioning of ATP.</text>
</comment>
<evidence type="ECO:0000256" key="20">
    <source>
        <dbReference type="RuleBase" id="RU004135"/>
    </source>
</evidence>
<feature type="binding site" evidence="19">
    <location>
        <begin position="150"/>
        <end position="151"/>
    </location>
    <ligand>
        <name>UDP-N-acetyl-alpha-D-muramoyl-L-alanyl-D-glutamate</name>
        <dbReference type="ChEBI" id="CHEBI:83900"/>
    </ligand>
</feature>
<reference evidence="24" key="1">
    <citation type="submission" date="2020-08" db="EMBL/GenBank/DDBJ databases">
        <authorList>
            <person name="Uke A."/>
            <person name="Chhe C."/>
            <person name="Baramee S."/>
            <person name="Kosugi A."/>
        </authorList>
    </citation>
    <scope>NUCLEOTIDE SEQUENCE</scope>
    <source>
        <strain evidence="24">DA-C8</strain>
    </source>
</reference>
<dbReference type="PANTHER" id="PTHR23135">
    <property type="entry name" value="MUR LIGASE FAMILY MEMBER"/>
    <property type="match status" value="1"/>
</dbReference>
<dbReference type="GO" id="GO:0000287">
    <property type="term" value="F:magnesium ion binding"/>
    <property type="evidence" value="ECO:0007669"/>
    <property type="project" value="UniProtKB-UniRule"/>
</dbReference>
<feature type="binding site" evidence="19">
    <location>
        <position position="385"/>
    </location>
    <ligand>
        <name>meso-2,6-diaminopimelate</name>
        <dbReference type="ChEBI" id="CHEBI:57791"/>
    </ligand>
</feature>
<keyword evidence="4 19" id="KW-0436">Ligase</keyword>
<comment type="cofactor">
    <cofactor evidence="19">
        <name>Mg(2+)</name>
        <dbReference type="ChEBI" id="CHEBI:18420"/>
    </cofactor>
</comment>
<dbReference type="PROSITE" id="PS01011">
    <property type="entry name" value="FOLYLPOLYGLU_SYNT_1"/>
    <property type="match status" value="1"/>
</dbReference>
<feature type="binding site" evidence="19">
    <location>
        <position position="468"/>
    </location>
    <ligand>
        <name>meso-2,6-diaminopimelate</name>
        <dbReference type="ChEBI" id="CHEBI:57791"/>
    </ligand>
</feature>
<dbReference type="InterPro" id="IPR013221">
    <property type="entry name" value="Mur_ligase_cen"/>
</dbReference>
<keyword evidence="19" id="KW-0460">Magnesium</keyword>
<reference evidence="24" key="2">
    <citation type="journal article" date="2021" name="Data Brief">
        <title>Draft genome sequence data of the facultative, thermophilic, xylanolytic bacterium Paenibacillus sp. strain DA-C8.</title>
        <authorList>
            <person name="Chhe C."/>
            <person name="Uke A."/>
            <person name="Baramee S."/>
            <person name="Ungkulpasvich U."/>
            <person name="Tachaapaikoon C."/>
            <person name="Pason P."/>
            <person name="Waeonukul R."/>
            <person name="Ratanakhanokchai K."/>
            <person name="Kosugi A."/>
        </authorList>
    </citation>
    <scope>NUCLEOTIDE SEQUENCE</scope>
    <source>
        <strain evidence="24">DA-C8</strain>
    </source>
</reference>
<name>A0A916QB25_9BACL</name>
<protein>
    <recommendedName>
        <fullName evidence="15 19">UDP-N-acetylmuramoyl-L-alanyl-D-glutamate--2,6-diaminopimelate ligase</fullName>
        <ecNumber evidence="14 19">6.3.2.13</ecNumber>
    </recommendedName>
    <alternativeName>
        <fullName evidence="16 19">Meso-A2pm-adding enzyme</fullName>
    </alternativeName>
    <alternativeName>
        <fullName evidence="17 19">Meso-diaminopimelate-adding enzyme</fullName>
    </alternativeName>
    <alternativeName>
        <fullName evidence="18 19">UDP-MurNAc-L-Ala-D-Glu:meso-diaminopimelate ligase</fullName>
    </alternativeName>
    <alternativeName>
        <fullName evidence="19">UDP-MurNAc-tripeptide synthetase</fullName>
    </alternativeName>
    <alternativeName>
        <fullName evidence="19">UDP-N-acetylmuramyl-tripeptide synthetase</fullName>
    </alternativeName>
</protein>
<evidence type="ECO:0000256" key="3">
    <source>
        <dbReference type="ARBA" id="ARBA00022490"/>
    </source>
</evidence>
<keyword evidence="9 19" id="KW-0573">Peptidoglycan synthesis</keyword>
<dbReference type="SUPFAM" id="SSF53623">
    <property type="entry name" value="MurD-like peptide ligases, catalytic domain"/>
    <property type="match status" value="1"/>
</dbReference>
<feature type="domain" description="Mur ligase N-terminal catalytic" evidence="21">
    <location>
        <begin position="23"/>
        <end position="91"/>
    </location>
</feature>
<dbReference type="Pfam" id="PF08245">
    <property type="entry name" value="Mur_ligase_M"/>
    <property type="match status" value="1"/>
</dbReference>
<keyword evidence="7 19" id="KW-0067">ATP-binding</keyword>
<evidence type="ECO:0000256" key="6">
    <source>
        <dbReference type="ARBA" id="ARBA00022741"/>
    </source>
</evidence>
<dbReference type="InterPro" id="IPR004101">
    <property type="entry name" value="Mur_ligase_C"/>
</dbReference>
<feature type="binding site" evidence="19">
    <location>
        <position position="149"/>
    </location>
    <ligand>
        <name>UDP-N-acetyl-alpha-D-muramoyl-L-alanyl-D-glutamate</name>
        <dbReference type="ChEBI" id="CHEBI:83900"/>
    </ligand>
</feature>
<feature type="binding site" evidence="19">
    <location>
        <position position="183"/>
    </location>
    <ligand>
        <name>UDP-N-acetyl-alpha-D-muramoyl-L-alanyl-D-glutamate</name>
        <dbReference type="ChEBI" id="CHEBI:83900"/>
    </ligand>
</feature>
<gene>
    <name evidence="24" type="primary">murE_1</name>
    <name evidence="19" type="synonym">murE</name>
    <name evidence="24" type="ORF">PRECH8_07620</name>
</gene>
<comment type="caution">
    <text evidence="24">The sequence shown here is derived from an EMBL/GenBank/DDBJ whole genome shotgun (WGS) entry which is preliminary data.</text>
</comment>
<dbReference type="GO" id="GO:0008765">
    <property type="term" value="F:UDP-N-acetylmuramoylalanyl-D-glutamate-2,6-diaminopimelate ligase activity"/>
    <property type="evidence" value="ECO:0007669"/>
    <property type="project" value="UniProtKB-UniRule"/>
</dbReference>
<accession>A0A916QB25</accession>
<dbReference type="Gene3D" id="3.40.1390.10">
    <property type="entry name" value="MurE/MurF, N-terminal domain"/>
    <property type="match status" value="1"/>
</dbReference>
<dbReference type="InterPro" id="IPR036615">
    <property type="entry name" value="Mur_ligase_C_dom_sf"/>
</dbReference>
<evidence type="ECO:0000256" key="12">
    <source>
        <dbReference type="ARBA" id="ARBA00050251"/>
    </source>
</evidence>
<organism evidence="24 25">
    <name type="scientific">Insulibacter thermoxylanivorax</name>
    <dbReference type="NCBI Taxonomy" id="2749268"/>
    <lineage>
        <taxon>Bacteria</taxon>
        <taxon>Bacillati</taxon>
        <taxon>Bacillota</taxon>
        <taxon>Bacilli</taxon>
        <taxon>Bacillales</taxon>
        <taxon>Paenibacillaceae</taxon>
        <taxon>Insulibacter</taxon>
    </lineage>
</organism>
<evidence type="ECO:0000256" key="18">
    <source>
        <dbReference type="ARBA" id="ARBA00081560"/>
    </source>
</evidence>
<comment type="similarity">
    <text evidence="2 19">Belongs to the MurCDEF family. MurE subfamily.</text>
</comment>
<feature type="binding site" evidence="19">
    <location>
        <begin position="409"/>
        <end position="412"/>
    </location>
    <ligand>
        <name>meso-2,6-diaminopimelate</name>
        <dbReference type="ChEBI" id="CHEBI:57791"/>
    </ligand>
</feature>
<evidence type="ECO:0000256" key="16">
    <source>
        <dbReference type="ARBA" id="ARBA00075482"/>
    </source>
</evidence>
<keyword evidence="25" id="KW-1185">Reference proteome</keyword>
<dbReference type="PANTHER" id="PTHR23135:SF4">
    <property type="entry name" value="UDP-N-ACETYLMURAMOYL-L-ALANYL-D-GLUTAMATE--2,6-DIAMINOPIMELATE LIGASE MURE HOMOLOG, CHLOROPLASTIC"/>
    <property type="match status" value="1"/>
</dbReference>
<evidence type="ECO:0000256" key="10">
    <source>
        <dbReference type="ARBA" id="ARBA00023306"/>
    </source>
</evidence>
<comment type="function">
    <text evidence="13 19">Catalyzes the addition of meso-diaminopimelic acid to the nucleotide precursor UDP-N-acetylmuramoyl-L-alanyl-D-glutamate (UMAG) in the biosynthesis of bacterial cell-wall peptidoglycan.</text>
</comment>
<sequence>MLLKDLMKLLLISSLQGDGNTPISGVAIDSRKVQEGDLFICLRGHQYDGHDYAEEAAMRGAKALVVERDVEIPLPKLRVNDTRYAMAVIANAWYRYPSHQMKVIGVTGTNGKTTITYLIDQILRDQGLKTGLMGTIRVKIGDRTFEASNTTLESLELQANLRKMCDAGAEYCVMEVSSHALEQGRVRGTRFRTAIFTNLTQDHLDYHRTMEQYRQAKGLLFARLGNTFSDQADQMQYAVLNADDEAAAEYARLTNAQVITYGIHQPADVRAGNIRLTRQGTELVLHSFAGSVPLKLQMFGMFSVYNALAAAAAALAEDIPLPQIKQSLEKIPGVEGRFEAVDAGQDYLVLVDYAHTPDSLENVLKTIRNFAEGRIITVFGCGGDRDRSKRPLMGEIAAKYSDLVYVTSDNPRTEDPERIAGDIERGIRRLTGSAAGYEIILDRREAIMRAVAQAAPKDVVLIAGKGHETYQEIQGVKHPFDDREAAKEAIRSRSL</sequence>
<dbReference type="FunFam" id="3.90.190.20:FF:000006">
    <property type="entry name" value="UDP-N-acetylmuramoyl-L-alanyl-D-glutamate--2,6-diaminopimelate ligase"/>
    <property type="match status" value="1"/>
</dbReference>
<dbReference type="NCBIfam" id="TIGR01085">
    <property type="entry name" value="murE"/>
    <property type="match status" value="1"/>
</dbReference>
<dbReference type="GO" id="GO:0008360">
    <property type="term" value="P:regulation of cell shape"/>
    <property type="evidence" value="ECO:0007669"/>
    <property type="project" value="UniProtKB-KW"/>
</dbReference>
<dbReference type="EMBL" id="BMAQ01000005">
    <property type="protein sequence ID" value="GFR37466.1"/>
    <property type="molecule type" value="Genomic_DNA"/>
</dbReference>
<evidence type="ECO:0000256" key="8">
    <source>
        <dbReference type="ARBA" id="ARBA00022960"/>
    </source>
</evidence>
<feature type="binding site" evidence="19">
    <location>
        <position position="185"/>
    </location>
    <ligand>
        <name>UDP-N-acetyl-alpha-D-muramoyl-L-alanyl-D-glutamate</name>
        <dbReference type="ChEBI" id="CHEBI:83900"/>
    </ligand>
</feature>
<evidence type="ECO:0000259" key="21">
    <source>
        <dbReference type="Pfam" id="PF01225"/>
    </source>
</evidence>
<evidence type="ECO:0000256" key="15">
    <source>
        <dbReference type="ARBA" id="ARBA00072883"/>
    </source>
</evidence>
<dbReference type="NCBIfam" id="NF001124">
    <property type="entry name" value="PRK00139.1-2"/>
    <property type="match status" value="1"/>
</dbReference>
<evidence type="ECO:0000313" key="24">
    <source>
        <dbReference type="EMBL" id="GFR37466.1"/>
    </source>
</evidence>
<evidence type="ECO:0000256" key="4">
    <source>
        <dbReference type="ARBA" id="ARBA00022598"/>
    </source>
</evidence>
<keyword evidence="3 19" id="KW-0963">Cytoplasm</keyword>
<feature type="short sequence motif" description="Meso-diaminopimelate recognition motif" evidence="19">
    <location>
        <begin position="409"/>
        <end position="412"/>
    </location>
</feature>
<evidence type="ECO:0000256" key="9">
    <source>
        <dbReference type="ARBA" id="ARBA00022984"/>
    </source>
</evidence>
<dbReference type="InterPro" id="IPR018109">
    <property type="entry name" value="Folylpolyglutamate_synth_CS"/>
</dbReference>
<evidence type="ECO:0000256" key="19">
    <source>
        <dbReference type="HAMAP-Rule" id="MF_00208"/>
    </source>
</evidence>
<dbReference type="Proteomes" id="UP000654993">
    <property type="component" value="Unassembled WGS sequence"/>
</dbReference>
<dbReference type="AlphaFoldDB" id="A0A916QB25"/>
<dbReference type="InterPro" id="IPR000713">
    <property type="entry name" value="Mur_ligase_N"/>
</dbReference>
<keyword evidence="11 19" id="KW-0961">Cell wall biogenesis/degradation</keyword>
<dbReference type="InterPro" id="IPR035911">
    <property type="entry name" value="MurE/MurF_N"/>
</dbReference>
<proteinExistence type="inferred from homology"/>
<dbReference type="InterPro" id="IPR005761">
    <property type="entry name" value="UDP-N-AcMur-Glu-dNH2Pim_ligase"/>
</dbReference>
<evidence type="ECO:0000259" key="23">
    <source>
        <dbReference type="Pfam" id="PF08245"/>
    </source>
</evidence>
<evidence type="ECO:0000256" key="7">
    <source>
        <dbReference type="ARBA" id="ARBA00022840"/>
    </source>
</evidence>
<evidence type="ECO:0000256" key="2">
    <source>
        <dbReference type="ARBA" id="ARBA00005898"/>
    </source>
</evidence>
<dbReference type="InterPro" id="IPR036565">
    <property type="entry name" value="Mur-like_cat_sf"/>
</dbReference>
<evidence type="ECO:0000256" key="13">
    <source>
        <dbReference type="ARBA" id="ARBA00056782"/>
    </source>
</evidence>
<evidence type="ECO:0000256" key="11">
    <source>
        <dbReference type="ARBA" id="ARBA00023316"/>
    </source>
</evidence>
<comment type="catalytic activity">
    <reaction evidence="12 19">
        <text>UDP-N-acetyl-alpha-D-muramoyl-L-alanyl-D-glutamate + meso-2,6-diaminopimelate + ATP = UDP-N-acetyl-alpha-D-muramoyl-L-alanyl-gamma-D-glutamyl-meso-2,6-diaminopimelate + ADP + phosphate + H(+)</text>
        <dbReference type="Rhea" id="RHEA:23676"/>
        <dbReference type="ChEBI" id="CHEBI:15378"/>
        <dbReference type="ChEBI" id="CHEBI:30616"/>
        <dbReference type="ChEBI" id="CHEBI:43474"/>
        <dbReference type="ChEBI" id="CHEBI:57791"/>
        <dbReference type="ChEBI" id="CHEBI:83900"/>
        <dbReference type="ChEBI" id="CHEBI:83905"/>
        <dbReference type="ChEBI" id="CHEBI:456216"/>
        <dbReference type="EC" id="6.3.2.13"/>
    </reaction>
</comment>
<feature type="binding site" evidence="19">
    <location>
        <position position="30"/>
    </location>
    <ligand>
        <name>UDP-N-acetyl-alpha-D-muramoyl-L-alanyl-D-glutamate</name>
        <dbReference type="ChEBI" id="CHEBI:83900"/>
    </ligand>
</feature>
<dbReference type="GO" id="GO:0071555">
    <property type="term" value="P:cell wall organization"/>
    <property type="evidence" value="ECO:0007669"/>
    <property type="project" value="UniProtKB-KW"/>
</dbReference>
<dbReference type="EC" id="6.3.2.13" evidence="14 19"/>
<keyword evidence="8 19" id="KW-0133">Cell shape</keyword>
<evidence type="ECO:0000259" key="22">
    <source>
        <dbReference type="Pfam" id="PF02875"/>
    </source>
</evidence>
<dbReference type="GO" id="GO:0051301">
    <property type="term" value="P:cell division"/>
    <property type="evidence" value="ECO:0007669"/>
    <property type="project" value="UniProtKB-KW"/>
</dbReference>
<feature type="domain" description="Mur ligase central" evidence="23">
    <location>
        <begin position="106"/>
        <end position="314"/>
    </location>
</feature>
<dbReference type="HAMAP" id="MF_00208">
    <property type="entry name" value="MurE"/>
    <property type="match status" value="1"/>
</dbReference>
<dbReference type="RefSeq" id="WP_200965746.1">
    <property type="nucleotide sequence ID" value="NZ_BMAQ01000005.1"/>
</dbReference>
<keyword evidence="5 19" id="KW-0132">Cell division</keyword>
<evidence type="ECO:0000256" key="1">
    <source>
        <dbReference type="ARBA" id="ARBA00004752"/>
    </source>
</evidence>
<evidence type="ECO:0000256" key="17">
    <source>
        <dbReference type="ARBA" id="ARBA00076158"/>
    </source>
</evidence>
<dbReference type="Gene3D" id="3.40.1190.10">
    <property type="entry name" value="Mur-like, catalytic domain"/>
    <property type="match status" value="1"/>
</dbReference>
<dbReference type="NCBIfam" id="NF001126">
    <property type="entry name" value="PRK00139.1-4"/>
    <property type="match status" value="1"/>
</dbReference>
<dbReference type="Pfam" id="PF01225">
    <property type="entry name" value="Mur_ligase"/>
    <property type="match status" value="1"/>
</dbReference>
<comment type="pathway">
    <text evidence="1 19 20">Cell wall biogenesis; peptidoglycan biosynthesis.</text>
</comment>
<evidence type="ECO:0000256" key="5">
    <source>
        <dbReference type="ARBA" id="ARBA00022618"/>
    </source>
</evidence>
<dbReference type="GO" id="GO:0004326">
    <property type="term" value="F:tetrahydrofolylpolyglutamate synthase activity"/>
    <property type="evidence" value="ECO:0007669"/>
    <property type="project" value="InterPro"/>
</dbReference>
<dbReference type="SUPFAM" id="SSF53244">
    <property type="entry name" value="MurD-like peptide ligases, peptide-binding domain"/>
    <property type="match status" value="1"/>
</dbReference>
<comment type="caution">
    <text evidence="19">Lacks conserved residue(s) required for the propagation of feature annotation.</text>
</comment>
<dbReference type="GO" id="GO:0005524">
    <property type="term" value="F:ATP binding"/>
    <property type="evidence" value="ECO:0007669"/>
    <property type="project" value="UniProtKB-UniRule"/>
</dbReference>
<dbReference type="Pfam" id="PF02875">
    <property type="entry name" value="Mur_ligase_C"/>
    <property type="match status" value="1"/>
</dbReference>
<dbReference type="SUPFAM" id="SSF63418">
    <property type="entry name" value="MurE/MurF N-terminal domain"/>
    <property type="match status" value="1"/>
</dbReference>
<feature type="binding site" evidence="19">
    <location>
        <position position="464"/>
    </location>
    <ligand>
        <name>meso-2,6-diaminopimelate</name>
        <dbReference type="ChEBI" id="CHEBI:57791"/>
    </ligand>
</feature>
<evidence type="ECO:0000256" key="14">
    <source>
        <dbReference type="ARBA" id="ARBA00066633"/>
    </source>
</evidence>
<feature type="modified residue" description="N6-carboxylysine" evidence="19">
    <location>
        <position position="217"/>
    </location>
</feature>
<feature type="binding site" evidence="19">
    <location>
        <position position="177"/>
    </location>
    <ligand>
        <name>UDP-N-acetyl-alpha-D-muramoyl-L-alanyl-D-glutamate</name>
        <dbReference type="ChEBI" id="CHEBI:83900"/>
    </ligand>
</feature>
<dbReference type="GO" id="GO:0005737">
    <property type="term" value="C:cytoplasm"/>
    <property type="evidence" value="ECO:0007669"/>
    <property type="project" value="UniProtKB-SubCell"/>
</dbReference>
<feature type="binding site" evidence="19">
    <location>
        <begin position="108"/>
        <end position="114"/>
    </location>
    <ligand>
        <name>ATP</name>
        <dbReference type="ChEBI" id="CHEBI:30616"/>
    </ligand>
</feature>
<comment type="subcellular location">
    <subcellularLocation>
        <location evidence="19 20">Cytoplasm</location>
    </subcellularLocation>
</comment>